<feature type="domain" description="G" evidence="3">
    <location>
        <begin position="285"/>
        <end position="349"/>
    </location>
</feature>
<dbReference type="CDD" id="cd01856">
    <property type="entry name" value="YlqF"/>
    <property type="match status" value="1"/>
</dbReference>
<feature type="non-terminal residue" evidence="4">
    <location>
        <position position="1"/>
    </location>
</feature>
<evidence type="ECO:0000259" key="3">
    <source>
        <dbReference type="Pfam" id="PF01926"/>
    </source>
</evidence>
<dbReference type="Gene3D" id="3.40.50.300">
    <property type="entry name" value="P-loop containing nucleotide triphosphate hydrolases"/>
    <property type="match status" value="1"/>
</dbReference>
<sequence>QVQVIAWCYHSLSKHVRSYSIERPLFRKKRFAEKRVYCSLVRRHWQRMQRMDNGQFRRMADGLLRKGRLVQASGWRNRLTKYCLVWCSSKERISEDTTSGEQRWILLVFICAPFEAVLHVGTAHGLLLKLSPFSLSVLFNMAKGAVAASLRHRFKLPEGFRMETWFPAHMFSGMKKMQAKLRSVDCIVEVHDARIPFTGRNSEFNRLLFKGRPHLLLLNKADLAGPLHRREVAERLTSNGEEREVIFGSFKGSDKMKTSYSLMHQLRRAIEGEMRFHREGLTEYNVMIVGIPNVGKSSVINALRECFTDLNVNACRVGSKPGITRTVAGRVRISDRPLIYMFDTPGVLTPEVYVNRRIHPESVLKLGLCECLPDERVGVELLADYLLYLCNKQDRLAYVSQLQLDGVCDDIHHVLRHLAEKEELKKRIVLYGNAQTLLDLEQAAKKFIQLFRRGHLGGQFLDVDALTPRRSSSSLELSIRIFLSAKACLRSSNDIFLVRRTSFQGTLPMVT</sequence>
<dbReference type="GO" id="GO:0003924">
    <property type="term" value="F:GTPase activity"/>
    <property type="evidence" value="ECO:0007669"/>
    <property type="project" value="TreeGrafter"/>
</dbReference>
<dbReference type="Pfam" id="PF01926">
    <property type="entry name" value="MMR_HSR1"/>
    <property type="match status" value="1"/>
</dbReference>
<dbReference type="InterPro" id="IPR027417">
    <property type="entry name" value="P-loop_NTPase"/>
</dbReference>
<organism evidence="4">
    <name type="scientific">Trichuris suis</name>
    <name type="common">pig whipworm</name>
    <dbReference type="NCBI Taxonomy" id="68888"/>
    <lineage>
        <taxon>Eukaryota</taxon>
        <taxon>Metazoa</taxon>
        <taxon>Ecdysozoa</taxon>
        <taxon>Nematoda</taxon>
        <taxon>Enoplea</taxon>
        <taxon>Dorylaimia</taxon>
        <taxon>Trichinellida</taxon>
        <taxon>Trichuridae</taxon>
        <taxon>Trichuris</taxon>
    </lineage>
</organism>
<protein>
    <recommendedName>
        <fullName evidence="3">G domain-containing protein</fullName>
    </recommendedName>
</protein>
<evidence type="ECO:0000313" key="4">
    <source>
        <dbReference type="EMBL" id="KFD65750.1"/>
    </source>
</evidence>
<dbReference type="InterPro" id="IPR023179">
    <property type="entry name" value="GTP-bd_ortho_bundle_sf"/>
</dbReference>
<dbReference type="EMBL" id="KL367533">
    <property type="protein sequence ID" value="KFD65750.1"/>
    <property type="molecule type" value="Genomic_DNA"/>
</dbReference>
<dbReference type="CDD" id="cd00882">
    <property type="entry name" value="Ras_like_GTPase"/>
    <property type="match status" value="1"/>
</dbReference>
<dbReference type="GO" id="GO:0032543">
    <property type="term" value="P:mitochondrial translation"/>
    <property type="evidence" value="ECO:0007669"/>
    <property type="project" value="TreeGrafter"/>
</dbReference>
<dbReference type="Gene3D" id="1.10.1580.10">
    <property type="match status" value="1"/>
</dbReference>
<dbReference type="Proteomes" id="UP000030758">
    <property type="component" value="Unassembled WGS sequence"/>
</dbReference>
<name>A0A085N8F4_9BILA</name>
<evidence type="ECO:0000256" key="1">
    <source>
        <dbReference type="ARBA" id="ARBA00022741"/>
    </source>
</evidence>
<dbReference type="InterPro" id="IPR006073">
    <property type="entry name" value="GTP-bd"/>
</dbReference>
<dbReference type="AlphaFoldDB" id="A0A085N8F4"/>
<keyword evidence="1" id="KW-0547">Nucleotide-binding</keyword>
<dbReference type="GO" id="GO:0005525">
    <property type="term" value="F:GTP binding"/>
    <property type="evidence" value="ECO:0007669"/>
    <property type="project" value="UniProtKB-KW"/>
</dbReference>
<reference evidence="4" key="1">
    <citation type="journal article" date="2014" name="Nat. Genet.">
        <title>Genome and transcriptome of the porcine whipworm Trichuris suis.</title>
        <authorList>
            <person name="Jex A.R."/>
            <person name="Nejsum P."/>
            <person name="Schwarz E.M."/>
            <person name="Hu L."/>
            <person name="Young N.D."/>
            <person name="Hall R.S."/>
            <person name="Korhonen P.K."/>
            <person name="Liao S."/>
            <person name="Thamsborg S."/>
            <person name="Xia J."/>
            <person name="Xu P."/>
            <person name="Wang S."/>
            <person name="Scheerlinck J.P."/>
            <person name="Hofmann A."/>
            <person name="Sternberg P.W."/>
            <person name="Wang J."/>
            <person name="Gasser R.B."/>
        </authorList>
    </citation>
    <scope>NUCLEOTIDE SEQUENCE [LARGE SCALE GENOMIC DNA]</scope>
    <source>
        <strain evidence="4">DCEP-RM93F</strain>
    </source>
</reference>
<evidence type="ECO:0000256" key="2">
    <source>
        <dbReference type="ARBA" id="ARBA00023134"/>
    </source>
</evidence>
<gene>
    <name evidence="4" type="ORF">M514_07634</name>
</gene>
<dbReference type="PANTHER" id="PTHR45782">
    <property type="entry name" value="MITOCHONDRIAL RIBOSOME-ASSOCIATED GTPASE 1"/>
    <property type="match status" value="1"/>
</dbReference>
<dbReference type="PANTHER" id="PTHR45782:SF4">
    <property type="entry name" value="MITOCHONDRIAL RIBOSOME-ASSOCIATED GTPASE 1"/>
    <property type="match status" value="1"/>
</dbReference>
<accession>A0A085N8F4</accession>
<dbReference type="GO" id="GO:0005739">
    <property type="term" value="C:mitochondrion"/>
    <property type="evidence" value="ECO:0007669"/>
    <property type="project" value="TreeGrafter"/>
</dbReference>
<keyword evidence="2" id="KW-0342">GTP-binding</keyword>
<dbReference type="SUPFAM" id="SSF52540">
    <property type="entry name" value="P-loop containing nucleoside triphosphate hydrolases"/>
    <property type="match status" value="1"/>
</dbReference>
<proteinExistence type="predicted"/>